<proteinExistence type="inferred from homology"/>
<organism evidence="7 8">
    <name type="scientific">Lentinula lateritia</name>
    <dbReference type="NCBI Taxonomy" id="40482"/>
    <lineage>
        <taxon>Eukaryota</taxon>
        <taxon>Fungi</taxon>
        <taxon>Dikarya</taxon>
        <taxon>Basidiomycota</taxon>
        <taxon>Agaricomycotina</taxon>
        <taxon>Agaricomycetes</taxon>
        <taxon>Agaricomycetidae</taxon>
        <taxon>Agaricales</taxon>
        <taxon>Marasmiineae</taxon>
        <taxon>Omphalotaceae</taxon>
        <taxon>Lentinula</taxon>
    </lineage>
</organism>
<dbReference type="EC" id="1.3.3.3" evidence="4"/>
<evidence type="ECO:0000256" key="4">
    <source>
        <dbReference type="ARBA" id="ARBA00012869"/>
    </source>
</evidence>
<dbReference type="GO" id="GO:0006782">
    <property type="term" value="P:protoporphyrinogen IX biosynthetic process"/>
    <property type="evidence" value="ECO:0007669"/>
    <property type="project" value="TreeGrafter"/>
</dbReference>
<reference evidence="7" key="2">
    <citation type="journal article" date="2023" name="Proc. Natl. Acad. Sci. U.S.A.">
        <title>A global phylogenomic analysis of the shiitake genus Lentinula.</title>
        <authorList>
            <person name="Sierra-Patev S."/>
            <person name="Min B."/>
            <person name="Naranjo-Ortiz M."/>
            <person name="Looney B."/>
            <person name="Konkel Z."/>
            <person name="Slot J.C."/>
            <person name="Sakamoto Y."/>
            <person name="Steenwyk J.L."/>
            <person name="Rokas A."/>
            <person name="Carro J."/>
            <person name="Camarero S."/>
            <person name="Ferreira P."/>
            <person name="Molpeceres G."/>
            <person name="Ruiz-Duenas F.J."/>
            <person name="Serrano A."/>
            <person name="Henrissat B."/>
            <person name="Drula E."/>
            <person name="Hughes K.W."/>
            <person name="Mata J.L."/>
            <person name="Ishikawa N.K."/>
            <person name="Vargas-Isla R."/>
            <person name="Ushijima S."/>
            <person name="Smith C.A."/>
            <person name="Donoghue J."/>
            <person name="Ahrendt S."/>
            <person name="Andreopoulos W."/>
            <person name="He G."/>
            <person name="LaButti K."/>
            <person name="Lipzen A."/>
            <person name="Ng V."/>
            <person name="Riley R."/>
            <person name="Sandor L."/>
            <person name="Barry K."/>
            <person name="Martinez A.T."/>
            <person name="Xiao Y."/>
            <person name="Gibbons J.G."/>
            <person name="Terashima K."/>
            <person name="Grigoriev I.V."/>
            <person name="Hibbett D."/>
        </authorList>
    </citation>
    <scope>NUCLEOTIDE SEQUENCE</scope>
    <source>
        <strain evidence="7">Sp2 HRB7682 ss15</strain>
    </source>
</reference>
<evidence type="ECO:0000256" key="3">
    <source>
        <dbReference type="ARBA" id="ARBA00011738"/>
    </source>
</evidence>
<comment type="caution">
    <text evidence="7">The sequence shown here is derived from an EMBL/GenBank/DDBJ whole genome shotgun (WGS) entry which is preliminary data.</text>
</comment>
<dbReference type="AlphaFoldDB" id="A0A9W9ASL8"/>
<sequence length="344" mass="38457">MRGKMESWIRSLQEDIVQALEKLDPNAPKFQRDSWVRPEGGMGQSCVFAAPTASEGQKEFILEKAGVNISIVHGTLPPPAIKQMRADHTSMPLPEDAPGGLPFFAAGISLVIHPKNPHAPTCHANYRYFEITDPASAAAGADVAPKTLAWWFGGGSDLTPSYLYPADATHFHQTHKSACDAFSPSFYPALKKWCDEYFYIPHRSESRGIGGIFFDDLHAGPHARLPDNPSDHPRTLDSIFVFVKSLGAAFVPAYIPIVEQRAKTPYTDEQRRWQLIRRGRYVEFNLVVDRGTKFGLMTPGARVESILMSLPETARWEYMSEMGADEETEEGKLIRVLKEPKEWV</sequence>
<dbReference type="PANTHER" id="PTHR10755">
    <property type="entry name" value="COPROPORPHYRINOGEN III OXIDASE, MITOCHONDRIAL"/>
    <property type="match status" value="1"/>
</dbReference>
<dbReference type="SUPFAM" id="SSF102886">
    <property type="entry name" value="Coproporphyrinogen III oxidase"/>
    <property type="match status" value="1"/>
</dbReference>
<evidence type="ECO:0000256" key="1">
    <source>
        <dbReference type="ARBA" id="ARBA00005168"/>
    </source>
</evidence>
<evidence type="ECO:0000313" key="7">
    <source>
        <dbReference type="EMBL" id="KAJ4488830.1"/>
    </source>
</evidence>
<dbReference type="GO" id="GO:0005737">
    <property type="term" value="C:cytoplasm"/>
    <property type="evidence" value="ECO:0007669"/>
    <property type="project" value="TreeGrafter"/>
</dbReference>
<keyword evidence="6" id="KW-0627">Porphyrin biosynthesis</keyword>
<evidence type="ECO:0000256" key="2">
    <source>
        <dbReference type="ARBA" id="ARBA00010644"/>
    </source>
</evidence>
<evidence type="ECO:0000313" key="8">
    <source>
        <dbReference type="Proteomes" id="UP001150238"/>
    </source>
</evidence>
<dbReference type="PANTHER" id="PTHR10755:SF0">
    <property type="entry name" value="OXYGEN-DEPENDENT COPROPORPHYRINOGEN-III OXIDASE, MITOCHONDRIAL"/>
    <property type="match status" value="1"/>
</dbReference>
<dbReference type="InterPro" id="IPR036406">
    <property type="entry name" value="Coprogen_oxidase_aer_sf"/>
</dbReference>
<dbReference type="InterPro" id="IPR001260">
    <property type="entry name" value="Coprogen_oxidase_aer"/>
</dbReference>
<dbReference type="GO" id="GO:0004109">
    <property type="term" value="F:coproporphyrinogen oxidase activity"/>
    <property type="evidence" value="ECO:0007669"/>
    <property type="project" value="UniProtKB-EC"/>
</dbReference>
<dbReference type="EMBL" id="JANVFS010000008">
    <property type="protein sequence ID" value="KAJ4488830.1"/>
    <property type="molecule type" value="Genomic_DNA"/>
</dbReference>
<protein>
    <recommendedName>
        <fullName evidence="4">coproporphyrinogen oxidase</fullName>
        <ecNumber evidence="4">1.3.3.3</ecNumber>
    </recommendedName>
</protein>
<comment type="pathway">
    <text evidence="1">Porphyrin-containing compound metabolism; protoporphyrin-IX biosynthesis; protoporphyrinogen-IX from coproporphyrinogen-III (O2 route): step 1/1.</text>
</comment>
<dbReference type="Pfam" id="PF01218">
    <property type="entry name" value="Coprogen_oxidas"/>
    <property type="match status" value="1"/>
</dbReference>
<comment type="subunit">
    <text evidence="3">Homodimer.</text>
</comment>
<dbReference type="InterPro" id="IPR018375">
    <property type="entry name" value="Coprogen_oxidase_CS"/>
</dbReference>
<reference evidence="7" key="1">
    <citation type="submission" date="2022-08" db="EMBL/GenBank/DDBJ databases">
        <authorList>
            <consortium name="DOE Joint Genome Institute"/>
            <person name="Min B."/>
            <person name="Riley R."/>
            <person name="Sierra-Patev S."/>
            <person name="Naranjo-Ortiz M."/>
            <person name="Looney B."/>
            <person name="Konkel Z."/>
            <person name="Slot J.C."/>
            <person name="Sakamoto Y."/>
            <person name="Steenwyk J.L."/>
            <person name="Rokas A."/>
            <person name="Carro J."/>
            <person name="Camarero S."/>
            <person name="Ferreira P."/>
            <person name="Molpeceres G."/>
            <person name="Ruiz-Duenas F.J."/>
            <person name="Serrano A."/>
            <person name="Henrissat B."/>
            <person name="Drula E."/>
            <person name="Hughes K.W."/>
            <person name="Mata J.L."/>
            <person name="Ishikawa N.K."/>
            <person name="Vargas-Isla R."/>
            <person name="Ushijima S."/>
            <person name="Smith C.A."/>
            <person name="Ahrendt S."/>
            <person name="Andreopoulos W."/>
            <person name="He G."/>
            <person name="Labutti K."/>
            <person name="Lipzen A."/>
            <person name="Ng V."/>
            <person name="Sandor L."/>
            <person name="Barry K."/>
            <person name="Martinez A.T."/>
            <person name="Xiao Y."/>
            <person name="Gibbons J.G."/>
            <person name="Terashima K."/>
            <person name="Hibbett D.S."/>
            <person name="Grigoriev I.V."/>
        </authorList>
    </citation>
    <scope>NUCLEOTIDE SEQUENCE</scope>
    <source>
        <strain evidence="7">Sp2 HRB7682 ss15</strain>
    </source>
</reference>
<accession>A0A9W9ASL8</accession>
<name>A0A9W9ASL8_9AGAR</name>
<evidence type="ECO:0000256" key="5">
    <source>
        <dbReference type="ARBA" id="ARBA00023002"/>
    </source>
</evidence>
<dbReference type="PIRSF" id="PIRSF000166">
    <property type="entry name" value="Coproporphyri_ox"/>
    <property type="match status" value="1"/>
</dbReference>
<evidence type="ECO:0000256" key="6">
    <source>
        <dbReference type="ARBA" id="ARBA00023244"/>
    </source>
</evidence>
<dbReference type="NCBIfam" id="NF003727">
    <property type="entry name" value="PRK05330.1"/>
    <property type="match status" value="1"/>
</dbReference>
<dbReference type="PRINTS" id="PR00073">
    <property type="entry name" value="COPRGNOXDASE"/>
</dbReference>
<comment type="similarity">
    <text evidence="2">Belongs to the aerobic coproporphyrinogen-III oxidase family.</text>
</comment>
<gene>
    <name evidence="7" type="ORF">C8J55DRAFT_423401</name>
</gene>
<dbReference type="Gene3D" id="3.40.1500.10">
    <property type="entry name" value="Coproporphyrinogen III oxidase, aerobic"/>
    <property type="match status" value="1"/>
</dbReference>
<dbReference type="PROSITE" id="PS01021">
    <property type="entry name" value="COPROGEN_OXIDASE"/>
    <property type="match status" value="1"/>
</dbReference>
<keyword evidence="5" id="KW-0560">Oxidoreductase</keyword>
<dbReference type="Proteomes" id="UP001150238">
    <property type="component" value="Unassembled WGS sequence"/>
</dbReference>